<comment type="similarity">
    <text evidence="1 6">Belongs to the TACO1 family.</text>
</comment>
<dbReference type="RefSeq" id="WP_149266327.1">
    <property type="nucleotide sequence ID" value="NZ_VFJB01000005.1"/>
</dbReference>
<keyword evidence="10" id="KW-1185">Reference proteome</keyword>
<dbReference type="NCBIfam" id="TIGR01033">
    <property type="entry name" value="YebC/PmpR family DNA-binding transcriptional regulator"/>
    <property type="match status" value="1"/>
</dbReference>
<dbReference type="SUPFAM" id="SSF75625">
    <property type="entry name" value="YebC-like"/>
    <property type="match status" value="1"/>
</dbReference>
<dbReference type="FunFam" id="1.10.10.200:FF:000001">
    <property type="entry name" value="Probable transcriptional regulatory protein YebC"/>
    <property type="match status" value="1"/>
</dbReference>
<dbReference type="InterPro" id="IPR048300">
    <property type="entry name" value="TACO1_YebC-like_2nd/3rd_dom"/>
</dbReference>
<dbReference type="AlphaFoldDB" id="A0A5A8F3B4"/>
<keyword evidence="5 6" id="KW-0804">Transcription</keyword>
<evidence type="ECO:0000256" key="3">
    <source>
        <dbReference type="ARBA" id="ARBA00023015"/>
    </source>
</evidence>
<dbReference type="NCBIfam" id="NF001030">
    <property type="entry name" value="PRK00110.1"/>
    <property type="match status" value="1"/>
</dbReference>
<dbReference type="PANTHER" id="PTHR12532">
    <property type="entry name" value="TRANSLATIONAL ACTIVATOR OF CYTOCHROME C OXIDASE 1"/>
    <property type="match status" value="1"/>
</dbReference>
<evidence type="ECO:0000256" key="5">
    <source>
        <dbReference type="ARBA" id="ARBA00023163"/>
    </source>
</evidence>
<dbReference type="Pfam" id="PF20772">
    <property type="entry name" value="TACO1_YebC_N"/>
    <property type="match status" value="1"/>
</dbReference>
<dbReference type="PANTHER" id="PTHR12532:SF6">
    <property type="entry name" value="TRANSCRIPTIONAL REGULATORY PROTEIN YEBC-RELATED"/>
    <property type="match status" value="1"/>
</dbReference>
<dbReference type="OrthoDB" id="9781053at2"/>
<keyword evidence="3 6" id="KW-0805">Transcription regulation</keyword>
<dbReference type="Proteomes" id="UP000322876">
    <property type="component" value="Unassembled WGS sequence"/>
</dbReference>
<keyword evidence="2 6" id="KW-0963">Cytoplasm</keyword>
<evidence type="ECO:0000256" key="6">
    <source>
        <dbReference type="HAMAP-Rule" id="MF_00693"/>
    </source>
</evidence>
<evidence type="ECO:0000313" key="9">
    <source>
        <dbReference type="EMBL" id="KAA0258006.1"/>
    </source>
</evidence>
<gene>
    <name evidence="9" type="ORF">FHQ18_06325</name>
</gene>
<reference evidence="9 10" key="1">
    <citation type="submission" date="2019-06" db="EMBL/GenBank/DDBJ databases">
        <title>Genomic insights into carbon and energy metabolism of Deferribacter autotrophicus revealed new metabolic traits in the phylum Deferribacteres.</title>
        <authorList>
            <person name="Slobodkin A.I."/>
            <person name="Slobodkina G.B."/>
            <person name="Allioux M."/>
            <person name="Alain K."/>
            <person name="Jebbar M."/>
            <person name="Shadrin V."/>
            <person name="Kublanov I.V."/>
            <person name="Toshchakov S.V."/>
            <person name="Bonch-Osmolovskaya E.A."/>
        </authorList>
    </citation>
    <scope>NUCLEOTIDE SEQUENCE [LARGE SCALE GENOMIC DNA]</scope>
    <source>
        <strain evidence="9 10">SL50</strain>
    </source>
</reference>
<dbReference type="GO" id="GO:0003677">
    <property type="term" value="F:DNA binding"/>
    <property type="evidence" value="ECO:0007669"/>
    <property type="project" value="UniProtKB-UniRule"/>
</dbReference>
<dbReference type="GO" id="GO:0005829">
    <property type="term" value="C:cytosol"/>
    <property type="evidence" value="ECO:0007669"/>
    <property type="project" value="TreeGrafter"/>
</dbReference>
<dbReference type="NCBIfam" id="NF009044">
    <property type="entry name" value="PRK12378.1"/>
    <property type="match status" value="1"/>
</dbReference>
<name>A0A5A8F3B4_9BACT</name>
<feature type="domain" description="TACO1/YebC-like second and third" evidence="7">
    <location>
        <begin position="82"/>
        <end position="237"/>
    </location>
</feature>
<dbReference type="InterPro" id="IPR029072">
    <property type="entry name" value="YebC-like"/>
</dbReference>
<dbReference type="EMBL" id="VFJB01000005">
    <property type="protein sequence ID" value="KAA0258006.1"/>
    <property type="molecule type" value="Genomic_DNA"/>
</dbReference>
<evidence type="ECO:0000259" key="8">
    <source>
        <dbReference type="Pfam" id="PF20772"/>
    </source>
</evidence>
<evidence type="ECO:0000256" key="2">
    <source>
        <dbReference type="ARBA" id="ARBA00022490"/>
    </source>
</evidence>
<dbReference type="FunFam" id="3.30.70.980:FF:000002">
    <property type="entry name" value="Probable transcriptional regulatory protein YebC"/>
    <property type="match status" value="1"/>
</dbReference>
<dbReference type="InterPro" id="IPR049083">
    <property type="entry name" value="TACO1_YebC_N"/>
</dbReference>
<dbReference type="Pfam" id="PF01709">
    <property type="entry name" value="Transcrip_reg"/>
    <property type="match status" value="1"/>
</dbReference>
<proteinExistence type="inferred from homology"/>
<organism evidence="9 10">
    <name type="scientific">Deferribacter autotrophicus</name>
    <dbReference type="NCBI Taxonomy" id="500465"/>
    <lineage>
        <taxon>Bacteria</taxon>
        <taxon>Pseudomonadati</taxon>
        <taxon>Deferribacterota</taxon>
        <taxon>Deferribacteres</taxon>
        <taxon>Deferribacterales</taxon>
        <taxon>Deferribacteraceae</taxon>
        <taxon>Deferribacter</taxon>
    </lineage>
</organism>
<evidence type="ECO:0000256" key="4">
    <source>
        <dbReference type="ARBA" id="ARBA00023125"/>
    </source>
</evidence>
<protein>
    <recommendedName>
        <fullName evidence="6">Probable transcriptional regulatory protein FHQ18_06325</fullName>
    </recommendedName>
</protein>
<evidence type="ECO:0000259" key="7">
    <source>
        <dbReference type="Pfam" id="PF01709"/>
    </source>
</evidence>
<sequence length="249" mass="27411">MAGHSKWANIKHRKAAQDAKKGKIFTKIARELTVAAKMGGSDPEMNPRLRVALEKAKAANMPKENVERAIKKGTGEGNEANYEDVIYEGYGPGGVAIMVQALTDNKNRTVAEVRSTLTKKGGSLGEAGCVSWLFEKKGIIGIKKDIIDEDTLMDIVLEAGAEDLKVENENYEVVTEPSEYYNVKKALEEKGIAIEYAELTMRPKNTVKVEGEDAKKLLALIEALEDLDDVQEVYANFDIEDKVMEEMGA</sequence>
<dbReference type="InterPro" id="IPR026564">
    <property type="entry name" value="Transcrip_reg_TACO1-like_dom3"/>
</dbReference>
<comment type="subcellular location">
    <subcellularLocation>
        <location evidence="6">Cytoplasm</location>
    </subcellularLocation>
</comment>
<dbReference type="InterPro" id="IPR017856">
    <property type="entry name" value="Integrase-like_N"/>
</dbReference>
<dbReference type="InterPro" id="IPR002876">
    <property type="entry name" value="Transcrip_reg_TACO1-like"/>
</dbReference>
<dbReference type="GO" id="GO:0006355">
    <property type="term" value="P:regulation of DNA-templated transcription"/>
    <property type="evidence" value="ECO:0007669"/>
    <property type="project" value="UniProtKB-UniRule"/>
</dbReference>
<evidence type="ECO:0000256" key="1">
    <source>
        <dbReference type="ARBA" id="ARBA00008724"/>
    </source>
</evidence>
<comment type="caution">
    <text evidence="9">The sequence shown here is derived from an EMBL/GenBank/DDBJ whole genome shotgun (WGS) entry which is preliminary data.</text>
</comment>
<dbReference type="Gene3D" id="1.10.10.200">
    <property type="match status" value="1"/>
</dbReference>
<keyword evidence="4 6" id="KW-0238">DNA-binding</keyword>
<feature type="domain" description="TACO1/YebC-like N-terminal" evidence="8">
    <location>
        <begin position="5"/>
        <end position="76"/>
    </location>
</feature>
<dbReference type="HAMAP" id="MF_00693">
    <property type="entry name" value="Transcrip_reg_TACO1"/>
    <property type="match status" value="1"/>
</dbReference>
<accession>A0A5A8F3B4</accession>
<evidence type="ECO:0000313" key="10">
    <source>
        <dbReference type="Proteomes" id="UP000322876"/>
    </source>
</evidence>
<dbReference type="Gene3D" id="3.30.70.980">
    <property type="match status" value="2"/>
</dbReference>